<name>A0A7K7U1E6_9CHAR</name>
<evidence type="ECO:0000256" key="3">
    <source>
        <dbReference type="ARBA" id="ARBA00023319"/>
    </source>
</evidence>
<evidence type="ECO:0000256" key="1">
    <source>
        <dbReference type="ARBA" id="ARBA00004370"/>
    </source>
</evidence>
<dbReference type="PANTHER" id="PTHR24100">
    <property type="entry name" value="BUTYROPHILIN"/>
    <property type="match status" value="1"/>
</dbReference>
<organism evidence="4 5">
    <name type="scientific">Ibidorhyncha struthersii</name>
    <dbReference type="NCBI Taxonomy" id="425643"/>
    <lineage>
        <taxon>Eukaryota</taxon>
        <taxon>Metazoa</taxon>
        <taxon>Chordata</taxon>
        <taxon>Craniata</taxon>
        <taxon>Vertebrata</taxon>
        <taxon>Euteleostomi</taxon>
        <taxon>Archelosauria</taxon>
        <taxon>Archosauria</taxon>
        <taxon>Dinosauria</taxon>
        <taxon>Saurischia</taxon>
        <taxon>Theropoda</taxon>
        <taxon>Coelurosauria</taxon>
        <taxon>Aves</taxon>
        <taxon>Neognathae</taxon>
        <taxon>Neoaves</taxon>
        <taxon>Charadriiformes</taxon>
        <taxon>Charadriidae</taxon>
        <taxon>Ibidorhyncha</taxon>
    </lineage>
</organism>
<evidence type="ECO:0000313" key="5">
    <source>
        <dbReference type="Proteomes" id="UP000587655"/>
    </source>
</evidence>
<dbReference type="InterPro" id="IPR013783">
    <property type="entry name" value="Ig-like_fold"/>
</dbReference>
<feature type="non-terminal residue" evidence="4">
    <location>
        <position position="1"/>
    </location>
</feature>
<dbReference type="AlphaFoldDB" id="A0A7K7U1E6"/>
<dbReference type="GO" id="GO:0005102">
    <property type="term" value="F:signaling receptor binding"/>
    <property type="evidence" value="ECO:0007669"/>
    <property type="project" value="TreeGrafter"/>
</dbReference>
<gene>
    <name evidence="4" type="primary">Btn1a1_2</name>
    <name evidence="4" type="ORF">IBISTR_R02851</name>
</gene>
<dbReference type="InterPro" id="IPR036179">
    <property type="entry name" value="Ig-like_dom_sf"/>
</dbReference>
<dbReference type="InterPro" id="IPR050504">
    <property type="entry name" value="IgSF_BTN/MOG"/>
</dbReference>
<dbReference type="SUPFAM" id="SSF48726">
    <property type="entry name" value="Immunoglobulin"/>
    <property type="match status" value="1"/>
</dbReference>
<comment type="subcellular location">
    <subcellularLocation>
        <location evidence="1">Membrane</location>
    </subcellularLocation>
</comment>
<protein>
    <submittedName>
        <fullName evidence="4">BT1A1 protein</fullName>
    </submittedName>
</protein>
<keyword evidence="2" id="KW-0472">Membrane</keyword>
<dbReference type="EMBL" id="VZSZ01005186">
    <property type="protein sequence ID" value="NXA22788.1"/>
    <property type="molecule type" value="Genomic_DNA"/>
</dbReference>
<keyword evidence="5" id="KW-1185">Reference proteome</keyword>
<dbReference type="Gene3D" id="2.60.40.10">
    <property type="entry name" value="Immunoglobulins"/>
    <property type="match status" value="1"/>
</dbReference>
<accession>A0A7K7U1E6</accession>
<dbReference type="PANTHER" id="PTHR24100:SF149">
    <property type="entry name" value="BG-LIKE ANTIGEN 1-RELATED"/>
    <property type="match status" value="1"/>
</dbReference>
<keyword evidence="3" id="KW-0393">Immunoglobulin domain</keyword>
<comment type="caution">
    <text evidence="4">The sequence shown here is derived from an EMBL/GenBank/DDBJ whole genome shotgun (WGS) entry which is preliminary data.</text>
</comment>
<reference evidence="4 5" key="1">
    <citation type="submission" date="2019-09" db="EMBL/GenBank/DDBJ databases">
        <title>Bird 10,000 Genomes (B10K) Project - Family phase.</title>
        <authorList>
            <person name="Zhang G."/>
        </authorList>
    </citation>
    <scope>NUCLEOTIDE SEQUENCE [LARGE SCALE GENOMIC DNA]</scope>
    <source>
        <strain evidence="4">B10K-DU-030-25</strain>
    </source>
</reference>
<dbReference type="GO" id="GO:0050852">
    <property type="term" value="P:T cell receptor signaling pathway"/>
    <property type="evidence" value="ECO:0007669"/>
    <property type="project" value="TreeGrafter"/>
</dbReference>
<evidence type="ECO:0000313" key="4">
    <source>
        <dbReference type="EMBL" id="NXA22788.1"/>
    </source>
</evidence>
<dbReference type="GO" id="GO:0009897">
    <property type="term" value="C:external side of plasma membrane"/>
    <property type="evidence" value="ECO:0007669"/>
    <property type="project" value="TreeGrafter"/>
</dbReference>
<evidence type="ECO:0000256" key="2">
    <source>
        <dbReference type="ARBA" id="ARBA00023136"/>
    </source>
</evidence>
<sequence length="58" mass="6337">EQMREYVGRTEMARDALSSGILDLRITGVRPSDDGQYVCTVKDADSYGEALVELEVAG</sequence>
<proteinExistence type="predicted"/>
<dbReference type="Proteomes" id="UP000587655">
    <property type="component" value="Unassembled WGS sequence"/>
</dbReference>
<feature type="non-terminal residue" evidence="4">
    <location>
        <position position="58"/>
    </location>
</feature>
<dbReference type="GO" id="GO:0001817">
    <property type="term" value="P:regulation of cytokine production"/>
    <property type="evidence" value="ECO:0007669"/>
    <property type="project" value="TreeGrafter"/>
</dbReference>